<keyword evidence="1" id="KW-0812">Transmembrane</keyword>
<keyword evidence="3" id="KW-1185">Reference proteome</keyword>
<dbReference type="Proteomes" id="UP001286456">
    <property type="component" value="Unassembled WGS sequence"/>
</dbReference>
<comment type="caution">
    <text evidence="2">The sequence shown here is derived from an EMBL/GenBank/DDBJ whole genome shotgun (WGS) entry which is preliminary data.</text>
</comment>
<reference evidence="2" key="2">
    <citation type="submission" date="2023-06" db="EMBL/GenBank/DDBJ databases">
        <authorList>
            <consortium name="Lawrence Berkeley National Laboratory"/>
            <person name="Haridas S."/>
            <person name="Hensen N."/>
            <person name="Bonometti L."/>
            <person name="Westerberg I."/>
            <person name="Brannstrom I.O."/>
            <person name="Guillou S."/>
            <person name="Cros-Aarteil S."/>
            <person name="Calhoun S."/>
            <person name="Kuo A."/>
            <person name="Mondo S."/>
            <person name="Pangilinan J."/>
            <person name="Riley R."/>
            <person name="Labutti K."/>
            <person name="Andreopoulos B."/>
            <person name="Lipzen A."/>
            <person name="Chen C."/>
            <person name="Yanf M."/>
            <person name="Daum C."/>
            <person name="Ng V."/>
            <person name="Clum A."/>
            <person name="Steindorff A."/>
            <person name="Ohm R."/>
            <person name="Martin F."/>
            <person name="Silar P."/>
            <person name="Natvig D."/>
            <person name="Lalanne C."/>
            <person name="Gautier V."/>
            <person name="Ament-Velasquez S.L."/>
            <person name="Kruys A."/>
            <person name="Hutchinson M.I."/>
            <person name="Powell A.J."/>
            <person name="Barry K."/>
            <person name="Miller A.N."/>
            <person name="Grigoriev I.V."/>
            <person name="Debuchy R."/>
            <person name="Gladieux P."/>
            <person name="Thoren M.H."/>
            <person name="Johannesson H."/>
        </authorList>
    </citation>
    <scope>NUCLEOTIDE SEQUENCE</scope>
    <source>
        <strain evidence="2">SMH4131-1</strain>
    </source>
</reference>
<dbReference type="AlphaFoldDB" id="A0AAE0IWY7"/>
<sequence length="156" mass="16987">MRAYTHLRRDIMTTLVSCEVMGFLAFSAALTLAILQLTAMQEPPGHRDVDQEREHWLLVESMALDLREYSATMECGIAASGAELLEVLLATKSGLYHGPEVYDAVIPYFGRAKFHIKPGADMSSSTTVGSAFDSVESTDVSAVGEWSMDSGFGAQF</sequence>
<keyword evidence="1" id="KW-0472">Membrane</keyword>
<reference evidence="2" key="1">
    <citation type="journal article" date="2023" name="Mol. Phylogenet. Evol.">
        <title>Genome-scale phylogeny and comparative genomics of the fungal order Sordariales.</title>
        <authorList>
            <person name="Hensen N."/>
            <person name="Bonometti L."/>
            <person name="Westerberg I."/>
            <person name="Brannstrom I.O."/>
            <person name="Guillou S."/>
            <person name="Cros-Aarteil S."/>
            <person name="Calhoun S."/>
            <person name="Haridas S."/>
            <person name="Kuo A."/>
            <person name="Mondo S."/>
            <person name="Pangilinan J."/>
            <person name="Riley R."/>
            <person name="LaButti K."/>
            <person name="Andreopoulos B."/>
            <person name="Lipzen A."/>
            <person name="Chen C."/>
            <person name="Yan M."/>
            <person name="Daum C."/>
            <person name="Ng V."/>
            <person name="Clum A."/>
            <person name="Steindorff A."/>
            <person name="Ohm R.A."/>
            <person name="Martin F."/>
            <person name="Silar P."/>
            <person name="Natvig D.O."/>
            <person name="Lalanne C."/>
            <person name="Gautier V."/>
            <person name="Ament-Velasquez S.L."/>
            <person name="Kruys A."/>
            <person name="Hutchinson M.I."/>
            <person name="Powell A.J."/>
            <person name="Barry K."/>
            <person name="Miller A.N."/>
            <person name="Grigoriev I.V."/>
            <person name="Debuchy R."/>
            <person name="Gladieux P."/>
            <person name="Hiltunen Thoren M."/>
            <person name="Johannesson H."/>
        </authorList>
    </citation>
    <scope>NUCLEOTIDE SEQUENCE</scope>
    <source>
        <strain evidence="2">SMH4131-1</strain>
    </source>
</reference>
<protein>
    <submittedName>
        <fullName evidence="2">Uncharacterized protein</fullName>
    </submittedName>
</protein>
<dbReference type="EMBL" id="JAUEPO010000002">
    <property type="protein sequence ID" value="KAK3332784.1"/>
    <property type="molecule type" value="Genomic_DNA"/>
</dbReference>
<name>A0AAE0IWY7_9PEZI</name>
<feature type="transmembrane region" description="Helical" evidence="1">
    <location>
        <begin position="12"/>
        <end position="35"/>
    </location>
</feature>
<evidence type="ECO:0000313" key="3">
    <source>
        <dbReference type="Proteomes" id="UP001286456"/>
    </source>
</evidence>
<accession>A0AAE0IWY7</accession>
<gene>
    <name evidence="2" type="ORF">B0T19DRAFT_111317</name>
</gene>
<keyword evidence="1" id="KW-1133">Transmembrane helix</keyword>
<evidence type="ECO:0000256" key="1">
    <source>
        <dbReference type="SAM" id="Phobius"/>
    </source>
</evidence>
<proteinExistence type="predicted"/>
<organism evidence="2 3">
    <name type="scientific">Cercophora scortea</name>
    <dbReference type="NCBI Taxonomy" id="314031"/>
    <lineage>
        <taxon>Eukaryota</taxon>
        <taxon>Fungi</taxon>
        <taxon>Dikarya</taxon>
        <taxon>Ascomycota</taxon>
        <taxon>Pezizomycotina</taxon>
        <taxon>Sordariomycetes</taxon>
        <taxon>Sordariomycetidae</taxon>
        <taxon>Sordariales</taxon>
        <taxon>Lasiosphaeriaceae</taxon>
        <taxon>Cercophora</taxon>
    </lineage>
</organism>
<evidence type="ECO:0000313" key="2">
    <source>
        <dbReference type="EMBL" id="KAK3332784.1"/>
    </source>
</evidence>